<comment type="caution">
    <text evidence="1">The sequence shown here is derived from an EMBL/GenBank/DDBJ whole genome shotgun (WGS) entry which is preliminary data.</text>
</comment>
<dbReference type="AlphaFoldDB" id="A0A834VYZ4"/>
<organism evidence="1 2">
    <name type="scientific">Senna tora</name>
    <dbReference type="NCBI Taxonomy" id="362788"/>
    <lineage>
        <taxon>Eukaryota</taxon>
        <taxon>Viridiplantae</taxon>
        <taxon>Streptophyta</taxon>
        <taxon>Embryophyta</taxon>
        <taxon>Tracheophyta</taxon>
        <taxon>Spermatophyta</taxon>
        <taxon>Magnoliopsida</taxon>
        <taxon>eudicotyledons</taxon>
        <taxon>Gunneridae</taxon>
        <taxon>Pentapetalae</taxon>
        <taxon>rosids</taxon>
        <taxon>fabids</taxon>
        <taxon>Fabales</taxon>
        <taxon>Fabaceae</taxon>
        <taxon>Caesalpinioideae</taxon>
        <taxon>Cassia clade</taxon>
        <taxon>Senna</taxon>
    </lineage>
</organism>
<evidence type="ECO:0000313" key="1">
    <source>
        <dbReference type="EMBL" id="KAF7802070.1"/>
    </source>
</evidence>
<sequence length="26" mass="2920">MAPRNQLLSAVNPLQLKETTIKVRVV</sequence>
<protein>
    <submittedName>
        <fullName evidence="1">Uncharacterized protein</fullName>
    </submittedName>
</protein>
<evidence type="ECO:0000313" key="2">
    <source>
        <dbReference type="Proteomes" id="UP000634136"/>
    </source>
</evidence>
<reference evidence="1" key="1">
    <citation type="submission" date="2020-09" db="EMBL/GenBank/DDBJ databases">
        <title>Genome-Enabled Discovery of Anthraquinone Biosynthesis in Senna tora.</title>
        <authorList>
            <person name="Kang S.-H."/>
            <person name="Pandey R.P."/>
            <person name="Lee C.-M."/>
            <person name="Sim J.-S."/>
            <person name="Jeong J.-T."/>
            <person name="Choi B.-S."/>
            <person name="Jung M."/>
            <person name="Ginzburg D."/>
            <person name="Zhao K."/>
            <person name="Won S.Y."/>
            <person name="Oh T.-J."/>
            <person name="Yu Y."/>
            <person name="Kim N.-H."/>
            <person name="Lee O.R."/>
            <person name="Lee T.-H."/>
            <person name="Bashyal P."/>
            <person name="Kim T.-S."/>
            <person name="Lee W.-H."/>
            <person name="Kawkins C."/>
            <person name="Kim C.-K."/>
            <person name="Kim J.S."/>
            <person name="Ahn B.O."/>
            <person name="Rhee S.Y."/>
            <person name="Sohng J.K."/>
        </authorList>
    </citation>
    <scope>NUCLEOTIDE SEQUENCE</scope>
    <source>
        <tissue evidence="1">Leaf</tissue>
    </source>
</reference>
<name>A0A834VYZ4_9FABA</name>
<keyword evidence="2" id="KW-1185">Reference proteome</keyword>
<gene>
    <name evidence="1" type="ORF">G2W53_041181</name>
</gene>
<dbReference type="EMBL" id="JAAIUW010000013">
    <property type="protein sequence ID" value="KAF7802070.1"/>
    <property type="molecule type" value="Genomic_DNA"/>
</dbReference>
<proteinExistence type="predicted"/>
<accession>A0A834VYZ4</accession>
<dbReference type="Proteomes" id="UP000634136">
    <property type="component" value="Unassembled WGS sequence"/>
</dbReference>